<accession>A0ABW3KCV9</accession>
<dbReference type="EMBL" id="JBHTKA010000016">
    <property type="protein sequence ID" value="MFD1003584.1"/>
    <property type="molecule type" value="Genomic_DNA"/>
</dbReference>
<evidence type="ECO:0008006" key="4">
    <source>
        <dbReference type="Google" id="ProtNLM"/>
    </source>
</evidence>
<feature type="signal peptide" evidence="1">
    <location>
        <begin position="1"/>
        <end position="25"/>
    </location>
</feature>
<evidence type="ECO:0000256" key="1">
    <source>
        <dbReference type="SAM" id="SignalP"/>
    </source>
</evidence>
<organism evidence="2 3">
    <name type="scientific">Ohtaekwangia kribbensis</name>
    <dbReference type="NCBI Taxonomy" id="688913"/>
    <lineage>
        <taxon>Bacteria</taxon>
        <taxon>Pseudomonadati</taxon>
        <taxon>Bacteroidota</taxon>
        <taxon>Cytophagia</taxon>
        <taxon>Cytophagales</taxon>
        <taxon>Fulvivirgaceae</taxon>
        <taxon>Ohtaekwangia</taxon>
    </lineage>
</organism>
<sequence>MSLRNITRSIALLVCMSFITIGAWAQEEERTPLTPEERATKWTQWMKTELSISAEQEPKVHEINLKYAQQTESVRAQGGSRRSKFKDVKSIDDAKDKELKAILSPEQFEQYQAKKQDMRKKVVKAARDRKG</sequence>
<dbReference type="Proteomes" id="UP001597112">
    <property type="component" value="Unassembled WGS sequence"/>
</dbReference>
<reference evidence="3" key="1">
    <citation type="journal article" date="2019" name="Int. J. Syst. Evol. Microbiol.">
        <title>The Global Catalogue of Microorganisms (GCM) 10K type strain sequencing project: providing services to taxonomists for standard genome sequencing and annotation.</title>
        <authorList>
            <consortium name="The Broad Institute Genomics Platform"/>
            <consortium name="The Broad Institute Genome Sequencing Center for Infectious Disease"/>
            <person name="Wu L."/>
            <person name="Ma J."/>
        </authorList>
    </citation>
    <scope>NUCLEOTIDE SEQUENCE [LARGE SCALE GENOMIC DNA]</scope>
    <source>
        <strain evidence="3">CCUG 58938</strain>
    </source>
</reference>
<proteinExistence type="predicted"/>
<protein>
    <recommendedName>
        <fullName evidence="4">DUF4890 domain-containing protein</fullName>
    </recommendedName>
</protein>
<keyword evidence="1" id="KW-0732">Signal</keyword>
<gene>
    <name evidence="2" type="ORF">ACFQ21_29940</name>
</gene>
<feature type="chain" id="PRO_5047265848" description="DUF4890 domain-containing protein" evidence="1">
    <location>
        <begin position="26"/>
        <end position="131"/>
    </location>
</feature>
<evidence type="ECO:0000313" key="3">
    <source>
        <dbReference type="Proteomes" id="UP001597112"/>
    </source>
</evidence>
<comment type="caution">
    <text evidence="2">The sequence shown here is derived from an EMBL/GenBank/DDBJ whole genome shotgun (WGS) entry which is preliminary data.</text>
</comment>
<keyword evidence="3" id="KW-1185">Reference proteome</keyword>
<name>A0ABW3KCV9_9BACT</name>
<dbReference type="RefSeq" id="WP_377586436.1">
    <property type="nucleotide sequence ID" value="NZ_JBHTKA010000016.1"/>
</dbReference>
<evidence type="ECO:0000313" key="2">
    <source>
        <dbReference type="EMBL" id="MFD1003584.1"/>
    </source>
</evidence>